<protein>
    <submittedName>
        <fullName evidence="9">MFS family permease</fullName>
    </submittedName>
</protein>
<feature type="transmembrane region" description="Helical" evidence="7">
    <location>
        <begin position="139"/>
        <end position="157"/>
    </location>
</feature>
<dbReference type="PANTHER" id="PTHR23517:SF3">
    <property type="entry name" value="INTEGRAL MEMBRANE TRANSPORT PROTEIN"/>
    <property type="match status" value="1"/>
</dbReference>
<dbReference type="Pfam" id="PF07690">
    <property type="entry name" value="MFS_1"/>
    <property type="match status" value="1"/>
</dbReference>
<dbReference type="Proteomes" id="UP000587527">
    <property type="component" value="Unassembled WGS sequence"/>
</dbReference>
<evidence type="ECO:0000313" key="10">
    <source>
        <dbReference type="Proteomes" id="UP000587527"/>
    </source>
</evidence>
<keyword evidence="10" id="KW-1185">Reference proteome</keyword>
<keyword evidence="3" id="KW-1003">Cell membrane</keyword>
<keyword evidence="5 7" id="KW-1133">Transmembrane helix</keyword>
<feature type="transmembrane region" description="Helical" evidence="7">
    <location>
        <begin position="343"/>
        <end position="367"/>
    </location>
</feature>
<feature type="transmembrane region" description="Helical" evidence="7">
    <location>
        <begin position="279"/>
        <end position="297"/>
    </location>
</feature>
<evidence type="ECO:0000256" key="3">
    <source>
        <dbReference type="ARBA" id="ARBA00022475"/>
    </source>
</evidence>
<feature type="transmembrane region" description="Helical" evidence="7">
    <location>
        <begin position="163"/>
        <end position="182"/>
    </location>
</feature>
<feature type="transmembrane region" description="Helical" evidence="7">
    <location>
        <begin position="212"/>
        <end position="236"/>
    </location>
</feature>
<organism evidence="9 10">
    <name type="scientific">Allocatelliglobosispora scoriae</name>
    <dbReference type="NCBI Taxonomy" id="643052"/>
    <lineage>
        <taxon>Bacteria</taxon>
        <taxon>Bacillati</taxon>
        <taxon>Actinomycetota</taxon>
        <taxon>Actinomycetes</taxon>
        <taxon>Micromonosporales</taxon>
        <taxon>Micromonosporaceae</taxon>
        <taxon>Allocatelliglobosispora</taxon>
    </lineage>
</organism>
<dbReference type="InterPro" id="IPR036259">
    <property type="entry name" value="MFS_trans_sf"/>
</dbReference>
<feature type="transmembrane region" description="Helical" evidence="7">
    <location>
        <begin position="248"/>
        <end position="267"/>
    </location>
</feature>
<evidence type="ECO:0000256" key="4">
    <source>
        <dbReference type="ARBA" id="ARBA00022692"/>
    </source>
</evidence>
<accession>A0A841BUR9</accession>
<evidence type="ECO:0000259" key="8">
    <source>
        <dbReference type="PROSITE" id="PS50850"/>
    </source>
</evidence>
<dbReference type="GO" id="GO:0022857">
    <property type="term" value="F:transmembrane transporter activity"/>
    <property type="evidence" value="ECO:0007669"/>
    <property type="project" value="InterPro"/>
</dbReference>
<feature type="domain" description="Major facilitator superfamily (MFS) profile" evidence="8">
    <location>
        <begin position="7"/>
        <end position="396"/>
    </location>
</feature>
<keyword evidence="4 7" id="KW-0812">Transmembrane</keyword>
<keyword evidence="6 7" id="KW-0472">Membrane</keyword>
<dbReference type="InterPro" id="IPR020846">
    <property type="entry name" value="MFS_dom"/>
</dbReference>
<evidence type="ECO:0000256" key="1">
    <source>
        <dbReference type="ARBA" id="ARBA00004651"/>
    </source>
</evidence>
<dbReference type="EMBL" id="JACHMN010000002">
    <property type="protein sequence ID" value="MBB5871198.1"/>
    <property type="molecule type" value="Genomic_DNA"/>
</dbReference>
<dbReference type="Gene3D" id="1.20.1250.20">
    <property type="entry name" value="MFS general substrate transporter like domains"/>
    <property type="match status" value="1"/>
</dbReference>
<sequence length="418" mass="43889">MIPDRGLPRSLALQSLLFSLGSGMFLTGSAVYFTEVVGLTAIQIGIGFSIAGGLSLLFSVPMGALVDRVGAQRSWMLGALAEGAVFAVYPLVKGFTGFLVALSFIAVAQVFAQAGRGAYTIAVIPPEIRVRTQAFMRSALNVGFTVGAGMSAIVLAFHSHSVLNILVISNAIGLVVNGLFVSRLPKAPPIERAPLVDGRKPSRIAVFRDRPILALTGLLGAAMLYGTVFAEVIPLWIINRTEVPKPVIGALFTINTIMAVLLQVPASRGADSMPGAIRLMRWGALATMAACPLVLFTSGGSGWLTIGVLAVCVALVTMTELWVSSAMWYLFSEIPPPDRRGEYLGAMRMGGAAQAMVGPAALTFLALHTGWGWWLIGGVFGLVALVAGPLMWWAANSPRPGVPVIPVVAAATPTPTLR</sequence>
<dbReference type="PANTHER" id="PTHR23517">
    <property type="entry name" value="RESISTANCE PROTEIN MDTM, PUTATIVE-RELATED-RELATED"/>
    <property type="match status" value="1"/>
</dbReference>
<evidence type="ECO:0000256" key="5">
    <source>
        <dbReference type="ARBA" id="ARBA00022989"/>
    </source>
</evidence>
<evidence type="ECO:0000256" key="7">
    <source>
        <dbReference type="SAM" id="Phobius"/>
    </source>
</evidence>
<keyword evidence="2" id="KW-0813">Transport</keyword>
<evidence type="ECO:0000256" key="2">
    <source>
        <dbReference type="ARBA" id="ARBA00022448"/>
    </source>
</evidence>
<evidence type="ECO:0000313" key="9">
    <source>
        <dbReference type="EMBL" id="MBB5871198.1"/>
    </source>
</evidence>
<dbReference type="AlphaFoldDB" id="A0A841BUR9"/>
<reference evidence="9 10" key="1">
    <citation type="submission" date="2020-08" db="EMBL/GenBank/DDBJ databases">
        <title>Sequencing the genomes of 1000 actinobacteria strains.</title>
        <authorList>
            <person name="Klenk H.-P."/>
        </authorList>
    </citation>
    <scope>NUCLEOTIDE SEQUENCE [LARGE SCALE GENOMIC DNA]</scope>
    <source>
        <strain evidence="9 10">DSM 45362</strain>
    </source>
</reference>
<dbReference type="SUPFAM" id="SSF103473">
    <property type="entry name" value="MFS general substrate transporter"/>
    <property type="match status" value="1"/>
</dbReference>
<dbReference type="InterPro" id="IPR050171">
    <property type="entry name" value="MFS_Transporters"/>
</dbReference>
<dbReference type="InterPro" id="IPR011701">
    <property type="entry name" value="MFS"/>
</dbReference>
<feature type="transmembrane region" description="Helical" evidence="7">
    <location>
        <begin position="39"/>
        <end position="62"/>
    </location>
</feature>
<dbReference type="PROSITE" id="PS50850">
    <property type="entry name" value="MFS"/>
    <property type="match status" value="1"/>
</dbReference>
<feature type="transmembrane region" description="Helical" evidence="7">
    <location>
        <begin position="12"/>
        <end position="33"/>
    </location>
</feature>
<dbReference type="RefSeq" id="WP_184839101.1">
    <property type="nucleotide sequence ID" value="NZ_JACHMN010000002.1"/>
</dbReference>
<gene>
    <name evidence="9" type="ORF">F4553_004577</name>
</gene>
<dbReference type="GO" id="GO:0005886">
    <property type="term" value="C:plasma membrane"/>
    <property type="evidence" value="ECO:0007669"/>
    <property type="project" value="UniProtKB-SubCell"/>
</dbReference>
<feature type="transmembrane region" description="Helical" evidence="7">
    <location>
        <begin position="373"/>
        <end position="395"/>
    </location>
</feature>
<proteinExistence type="predicted"/>
<feature type="transmembrane region" description="Helical" evidence="7">
    <location>
        <begin position="303"/>
        <end position="331"/>
    </location>
</feature>
<name>A0A841BUR9_9ACTN</name>
<comment type="subcellular location">
    <subcellularLocation>
        <location evidence="1">Cell membrane</location>
        <topology evidence="1">Multi-pass membrane protein</topology>
    </subcellularLocation>
</comment>
<evidence type="ECO:0000256" key="6">
    <source>
        <dbReference type="ARBA" id="ARBA00023136"/>
    </source>
</evidence>
<comment type="caution">
    <text evidence="9">The sequence shown here is derived from an EMBL/GenBank/DDBJ whole genome shotgun (WGS) entry which is preliminary data.</text>
</comment>